<evidence type="ECO:0000313" key="2">
    <source>
        <dbReference type="Proteomes" id="UP000253551"/>
    </source>
</evidence>
<name>A0A367J6Y4_RHIST</name>
<dbReference type="Proteomes" id="UP000253551">
    <property type="component" value="Unassembled WGS sequence"/>
</dbReference>
<gene>
    <name evidence="1" type="ORF">CU098_009186</name>
</gene>
<dbReference type="OrthoDB" id="2426083at2759"/>
<proteinExistence type="predicted"/>
<dbReference type="AlphaFoldDB" id="A0A367J6Y4"/>
<dbReference type="EMBL" id="PJQM01004113">
    <property type="protein sequence ID" value="RCH85670.1"/>
    <property type="molecule type" value="Genomic_DNA"/>
</dbReference>
<sequence length="97" mass="11000">MLASNAELSFNKTTDITLSSKLNLRWKNFLASQNITTWHDSTSPEAVIYLSYPTCSRILSVRGRATVLNSLISSRLWHVLRMLPLNKNTKRHIAALT</sequence>
<comment type="caution">
    <text evidence="1">The sequence shown here is derived from an EMBL/GenBank/DDBJ whole genome shotgun (WGS) entry which is preliminary data.</text>
</comment>
<reference evidence="1 2" key="1">
    <citation type="journal article" date="2018" name="G3 (Bethesda)">
        <title>Phylogenetic and Phylogenomic Definition of Rhizopus Species.</title>
        <authorList>
            <person name="Gryganskyi A.P."/>
            <person name="Golan J."/>
            <person name="Dolatabadi S."/>
            <person name="Mondo S."/>
            <person name="Robb S."/>
            <person name="Idnurm A."/>
            <person name="Muszewska A."/>
            <person name="Steczkiewicz K."/>
            <person name="Masonjones S."/>
            <person name="Liao H.L."/>
            <person name="Gajdeczka M.T."/>
            <person name="Anike F."/>
            <person name="Vuek A."/>
            <person name="Anishchenko I.M."/>
            <person name="Voigt K."/>
            <person name="de Hoog G.S."/>
            <person name="Smith M.E."/>
            <person name="Heitman J."/>
            <person name="Vilgalys R."/>
            <person name="Stajich J.E."/>
        </authorList>
    </citation>
    <scope>NUCLEOTIDE SEQUENCE [LARGE SCALE GENOMIC DNA]</scope>
    <source>
        <strain evidence="1 2">LSU 92-RS-03</strain>
    </source>
</reference>
<accession>A0A367J6Y4</accession>
<organism evidence="1 2">
    <name type="scientific">Rhizopus stolonifer</name>
    <name type="common">Rhizopus nigricans</name>
    <dbReference type="NCBI Taxonomy" id="4846"/>
    <lineage>
        <taxon>Eukaryota</taxon>
        <taxon>Fungi</taxon>
        <taxon>Fungi incertae sedis</taxon>
        <taxon>Mucoromycota</taxon>
        <taxon>Mucoromycotina</taxon>
        <taxon>Mucoromycetes</taxon>
        <taxon>Mucorales</taxon>
        <taxon>Mucorineae</taxon>
        <taxon>Rhizopodaceae</taxon>
        <taxon>Rhizopus</taxon>
    </lineage>
</organism>
<protein>
    <submittedName>
        <fullName evidence="1">Uncharacterized protein</fullName>
    </submittedName>
</protein>
<keyword evidence="2" id="KW-1185">Reference proteome</keyword>
<evidence type="ECO:0000313" key="1">
    <source>
        <dbReference type="EMBL" id="RCH85670.1"/>
    </source>
</evidence>